<evidence type="ECO:0000313" key="3">
    <source>
        <dbReference type="Proteomes" id="UP000298324"/>
    </source>
</evidence>
<accession>A0A4Y7RGH5</accession>
<protein>
    <recommendedName>
        <fullName evidence="4">Coat F domain protein</fullName>
    </recommendedName>
</protein>
<gene>
    <name evidence="2" type="ORF">Psch_01670</name>
</gene>
<comment type="caution">
    <text evidence="2">The sequence shown here is derived from an EMBL/GenBank/DDBJ whole genome shotgun (WGS) entry which is preliminary data.</text>
</comment>
<feature type="compositionally biased region" description="Low complexity" evidence="1">
    <location>
        <begin position="7"/>
        <end position="26"/>
    </location>
</feature>
<organism evidence="2 3">
    <name type="scientific">Pelotomaculum schinkii</name>
    <dbReference type="NCBI Taxonomy" id="78350"/>
    <lineage>
        <taxon>Bacteria</taxon>
        <taxon>Bacillati</taxon>
        <taxon>Bacillota</taxon>
        <taxon>Clostridia</taxon>
        <taxon>Eubacteriales</taxon>
        <taxon>Desulfotomaculaceae</taxon>
        <taxon>Pelotomaculum</taxon>
    </lineage>
</organism>
<dbReference type="EMBL" id="QFGA01000001">
    <property type="protein sequence ID" value="TEB08115.1"/>
    <property type="molecule type" value="Genomic_DNA"/>
</dbReference>
<reference evidence="2 3" key="1">
    <citation type="journal article" date="2018" name="Environ. Microbiol.">
        <title>Novel energy conservation strategies and behaviour of Pelotomaculum schinkii driving syntrophic propionate catabolism.</title>
        <authorList>
            <person name="Hidalgo-Ahumada C.A.P."/>
            <person name="Nobu M.K."/>
            <person name="Narihiro T."/>
            <person name="Tamaki H."/>
            <person name="Liu W.T."/>
            <person name="Kamagata Y."/>
            <person name="Stams A.J.M."/>
            <person name="Imachi H."/>
            <person name="Sousa D.Z."/>
        </authorList>
    </citation>
    <scope>NUCLEOTIDE SEQUENCE [LARGE SCALE GENOMIC DNA]</scope>
    <source>
        <strain evidence="2 3">HH</strain>
    </source>
</reference>
<feature type="region of interest" description="Disordered" evidence="1">
    <location>
        <begin position="1"/>
        <end position="29"/>
    </location>
</feature>
<evidence type="ECO:0000256" key="1">
    <source>
        <dbReference type="SAM" id="MobiDB-lite"/>
    </source>
</evidence>
<proteinExistence type="predicted"/>
<name>A0A4Y7RGH5_9FIRM</name>
<dbReference type="Proteomes" id="UP000298324">
    <property type="component" value="Unassembled WGS sequence"/>
</dbReference>
<sequence length="99" mass="11663">MQMNMYQPSNQFQQSQFQQNQFQQAQVMPEPPKVISTKDSLYLQDAMTWELTSMKKCFHFSREAVDPEIKAALDRVGQLHMHHYLRLLNHVNPANTANR</sequence>
<evidence type="ECO:0008006" key="4">
    <source>
        <dbReference type="Google" id="ProtNLM"/>
    </source>
</evidence>
<keyword evidence="3" id="KW-1185">Reference proteome</keyword>
<dbReference type="AlphaFoldDB" id="A0A4Y7RGH5"/>
<evidence type="ECO:0000313" key="2">
    <source>
        <dbReference type="EMBL" id="TEB08115.1"/>
    </source>
</evidence>